<dbReference type="InterPro" id="IPR012902">
    <property type="entry name" value="N_methyl_site"/>
</dbReference>
<evidence type="ECO:0000313" key="3">
    <source>
        <dbReference type="Proteomes" id="UP000295515"/>
    </source>
</evidence>
<keyword evidence="1" id="KW-0472">Membrane</keyword>
<dbReference type="NCBIfam" id="TIGR02532">
    <property type="entry name" value="IV_pilin_GFxxxE"/>
    <property type="match status" value="1"/>
</dbReference>
<dbReference type="Pfam" id="PF07963">
    <property type="entry name" value="N_methyl"/>
    <property type="match status" value="1"/>
</dbReference>
<sequence length="187" mass="21862">MKTSKGFTLIEMIFSITVGLIMIFIIVGFTLSSSKPVNIDIEKQSLDSIIDFVRGEIEYSTDVRFIPKDSKLVPDYSDDDLNWHYFYVKNGELYHDGERVFDKNFTNKKSLSIMMKGNGTTQSNHRLDIKYKLLDNNNDLVYSSRDTILFINLSVDQKILKQGLYTAEYKELLNTEYWLFYLNENDK</sequence>
<dbReference type="AlphaFoldDB" id="A0A4R3Z4Z7"/>
<reference evidence="2 3" key="1">
    <citation type="submission" date="2019-03" db="EMBL/GenBank/DDBJ databases">
        <title>Genomic Encyclopedia of Type Strains, Phase IV (KMG-IV): sequencing the most valuable type-strain genomes for metagenomic binning, comparative biology and taxonomic classification.</title>
        <authorList>
            <person name="Goeker M."/>
        </authorList>
    </citation>
    <scope>NUCLEOTIDE SEQUENCE [LARGE SCALE GENOMIC DNA]</scope>
    <source>
        <strain evidence="2 3">DSM 29487</strain>
    </source>
</reference>
<keyword evidence="1" id="KW-1133">Transmembrane helix</keyword>
<name>A0A4R3Z4Z7_9FIRM</name>
<gene>
    <name evidence="2" type="ORF">EDD60_104108</name>
</gene>
<feature type="transmembrane region" description="Helical" evidence="1">
    <location>
        <begin position="12"/>
        <end position="31"/>
    </location>
</feature>
<evidence type="ECO:0000313" key="2">
    <source>
        <dbReference type="EMBL" id="TCW01289.1"/>
    </source>
</evidence>
<dbReference type="PROSITE" id="PS00409">
    <property type="entry name" value="PROKAR_NTER_METHYL"/>
    <property type="match status" value="1"/>
</dbReference>
<comment type="caution">
    <text evidence="2">The sequence shown here is derived from an EMBL/GenBank/DDBJ whole genome shotgun (WGS) entry which is preliminary data.</text>
</comment>
<dbReference type="EMBL" id="SMCQ01000004">
    <property type="protein sequence ID" value="TCW01289.1"/>
    <property type="molecule type" value="Genomic_DNA"/>
</dbReference>
<protein>
    <submittedName>
        <fullName evidence="2">Prepilin-type N-terminal cleavage/methylation domain-containing protein</fullName>
    </submittedName>
</protein>
<dbReference type="Proteomes" id="UP000295515">
    <property type="component" value="Unassembled WGS sequence"/>
</dbReference>
<proteinExistence type="predicted"/>
<organism evidence="2 3">
    <name type="scientific">Longibaculum muris</name>
    <dbReference type="NCBI Taxonomy" id="1796628"/>
    <lineage>
        <taxon>Bacteria</taxon>
        <taxon>Bacillati</taxon>
        <taxon>Bacillota</taxon>
        <taxon>Erysipelotrichia</taxon>
        <taxon>Erysipelotrichales</taxon>
        <taxon>Coprobacillaceae</taxon>
        <taxon>Longibaculum</taxon>
    </lineage>
</organism>
<keyword evidence="1" id="KW-0812">Transmembrane</keyword>
<dbReference type="GeneID" id="98914801"/>
<accession>A0A4R3Z4Z7</accession>
<evidence type="ECO:0000256" key="1">
    <source>
        <dbReference type="SAM" id="Phobius"/>
    </source>
</evidence>
<dbReference type="RefSeq" id="WP_066449513.1">
    <property type="nucleotide sequence ID" value="NZ_JANKBF010000006.1"/>
</dbReference>
<keyword evidence="3" id="KW-1185">Reference proteome</keyword>